<dbReference type="Gene3D" id="3.20.20.70">
    <property type="entry name" value="Aldolase class I"/>
    <property type="match status" value="1"/>
</dbReference>
<sequence>MLKYVDTDIVFQEFPDEVTLAINLSNCPCRCPGCHSPYLWKDIGEPLTTKTIETMIENEHGRITCIGFMGGDAAPEAIDALAKYLRNKHQELKIGWYTGRTTVSSKINLSNFDYIKVGPYIKHLGGLTSKRTNQKMYKIGSANQMEDITPMFWRT</sequence>
<dbReference type="InterPro" id="IPR058240">
    <property type="entry name" value="rSAM_sf"/>
</dbReference>
<evidence type="ECO:0000313" key="2">
    <source>
        <dbReference type="Proteomes" id="UP000029538"/>
    </source>
</evidence>
<dbReference type="SUPFAM" id="SSF102114">
    <property type="entry name" value="Radical SAM enzymes"/>
    <property type="match status" value="1"/>
</dbReference>
<name>A0A096BUS2_9BACT</name>
<dbReference type="AlphaFoldDB" id="A0A096BUS2"/>
<dbReference type="Pfam" id="PF13353">
    <property type="entry name" value="Fer4_12"/>
    <property type="match status" value="1"/>
</dbReference>
<accession>A0A096BUS2</accession>
<evidence type="ECO:0000313" key="1">
    <source>
        <dbReference type="EMBL" id="KGF46492.1"/>
    </source>
</evidence>
<reference evidence="1 2" key="1">
    <citation type="submission" date="2014-07" db="EMBL/GenBank/DDBJ databases">
        <authorList>
            <person name="McCorrison J."/>
            <person name="Sanka R."/>
            <person name="Torralba M."/>
            <person name="Gillis M."/>
            <person name="Haft D.H."/>
            <person name="Methe B."/>
            <person name="Sutton G."/>
            <person name="Nelson K.E."/>
        </authorList>
    </citation>
    <scope>NUCLEOTIDE SEQUENCE [LARGE SCALE GENOMIC DNA]</scope>
    <source>
        <strain evidence="1 2">DNF00882</strain>
    </source>
</reference>
<dbReference type="RefSeq" id="WP_021670276.1">
    <property type="nucleotide sequence ID" value="NZ_JRNR01000138.1"/>
</dbReference>
<dbReference type="GeneID" id="91083643"/>
<comment type="caution">
    <text evidence="1">The sequence shown here is derived from an EMBL/GenBank/DDBJ whole genome shotgun (WGS) entry which is preliminary data.</text>
</comment>
<dbReference type="InterPro" id="IPR014191">
    <property type="entry name" value="Anaer_RNR_activator"/>
</dbReference>
<dbReference type="EMBL" id="JRNR01000138">
    <property type="protein sequence ID" value="KGF46492.1"/>
    <property type="molecule type" value="Genomic_DNA"/>
</dbReference>
<gene>
    <name evidence="1" type="ORF">HMPREF0654_11315</name>
</gene>
<organism evidence="1 2">
    <name type="scientific">Prevotella disiens DNF00882</name>
    <dbReference type="NCBI Taxonomy" id="1401075"/>
    <lineage>
        <taxon>Bacteria</taxon>
        <taxon>Pseudomonadati</taxon>
        <taxon>Bacteroidota</taxon>
        <taxon>Bacteroidia</taxon>
        <taxon>Bacteroidales</taxon>
        <taxon>Prevotellaceae</taxon>
        <taxon>Prevotella</taxon>
    </lineage>
</organism>
<dbReference type="InterPro" id="IPR013785">
    <property type="entry name" value="Aldolase_TIM"/>
</dbReference>
<proteinExistence type="predicted"/>
<dbReference type="Proteomes" id="UP000029538">
    <property type="component" value="Unassembled WGS sequence"/>
</dbReference>
<dbReference type="NCBIfam" id="TIGR02826">
    <property type="entry name" value="RNR_activ_nrdG3"/>
    <property type="match status" value="1"/>
</dbReference>
<protein>
    <submittedName>
        <fullName evidence="1">Ribonucleoside-triphosphate reductase activating protein</fullName>
    </submittedName>
</protein>